<dbReference type="AlphaFoldDB" id="A0A0A9DR87"/>
<reference evidence="2" key="1">
    <citation type="submission" date="2014-09" db="EMBL/GenBank/DDBJ databases">
        <authorList>
            <person name="Magalhaes I.L.F."/>
            <person name="Oliveira U."/>
            <person name="Santos F.R."/>
            <person name="Vidigal T.H.D.A."/>
            <person name="Brescovit A.D."/>
            <person name="Santos A.J."/>
        </authorList>
    </citation>
    <scope>NUCLEOTIDE SEQUENCE</scope>
    <source>
        <tissue evidence="2">Shoot tissue taken approximately 20 cm above the soil surface</tissue>
    </source>
</reference>
<evidence type="ECO:0000256" key="1">
    <source>
        <dbReference type="SAM" id="Phobius"/>
    </source>
</evidence>
<keyword evidence="1" id="KW-0812">Transmembrane</keyword>
<keyword evidence="1" id="KW-0472">Membrane</keyword>
<sequence length="44" mass="5058">MSVLYFDPRYAVLDLQFPTCLLFDLLMTSIFTCTLLIVMLALLV</sequence>
<protein>
    <submittedName>
        <fullName evidence="2">Uncharacterized protein</fullName>
    </submittedName>
</protein>
<keyword evidence="1" id="KW-1133">Transmembrane helix</keyword>
<organism evidence="2">
    <name type="scientific">Arundo donax</name>
    <name type="common">Giant reed</name>
    <name type="synonym">Donax arundinaceus</name>
    <dbReference type="NCBI Taxonomy" id="35708"/>
    <lineage>
        <taxon>Eukaryota</taxon>
        <taxon>Viridiplantae</taxon>
        <taxon>Streptophyta</taxon>
        <taxon>Embryophyta</taxon>
        <taxon>Tracheophyta</taxon>
        <taxon>Spermatophyta</taxon>
        <taxon>Magnoliopsida</taxon>
        <taxon>Liliopsida</taxon>
        <taxon>Poales</taxon>
        <taxon>Poaceae</taxon>
        <taxon>PACMAD clade</taxon>
        <taxon>Arundinoideae</taxon>
        <taxon>Arundineae</taxon>
        <taxon>Arundo</taxon>
    </lineage>
</organism>
<evidence type="ECO:0000313" key="2">
    <source>
        <dbReference type="EMBL" id="JAD89198.1"/>
    </source>
</evidence>
<feature type="transmembrane region" description="Helical" evidence="1">
    <location>
        <begin position="21"/>
        <end position="43"/>
    </location>
</feature>
<proteinExistence type="predicted"/>
<accession>A0A0A9DR87</accession>
<reference evidence="2" key="2">
    <citation type="journal article" date="2015" name="Data Brief">
        <title>Shoot transcriptome of the giant reed, Arundo donax.</title>
        <authorList>
            <person name="Barrero R.A."/>
            <person name="Guerrero F.D."/>
            <person name="Moolhuijzen P."/>
            <person name="Goolsby J.A."/>
            <person name="Tidwell J."/>
            <person name="Bellgard S.E."/>
            <person name="Bellgard M.I."/>
        </authorList>
    </citation>
    <scope>NUCLEOTIDE SEQUENCE</scope>
    <source>
        <tissue evidence="2">Shoot tissue taken approximately 20 cm above the soil surface</tissue>
    </source>
</reference>
<dbReference type="EMBL" id="GBRH01208697">
    <property type="protein sequence ID" value="JAD89198.1"/>
    <property type="molecule type" value="Transcribed_RNA"/>
</dbReference>
<name>A0A0A9DR87_ARUDO</name>